<dbReference type="Proteomes" id="UP000007652">
    <property type="component" value="Unassembled WGS sequence"/>
</dbReference>
<keyword evidence="2" id="KW-1185">Reference proteome</keyword>
<dbReference type="OrthoDB" id="38684at2"/>
<dbReference type="SUPFAM" id="SSF48208">
    <property type="entry name" value="Six-hairpin glycosidases"/>
    <property type="match status" value="1"/>
</dbReference>
<dbReference type="eggNOG" id="COG3459">
    <property type="taxonomic scope" value="Bacteria"/>
</dbReference>
<sequence length="1071" mass="124958">MSKFYFDEKNRFVIENFNASKPFASFLPGIAGKKGIPMWIFYVNRGQCISSFGIKNKDNPIMEFFPAYKCYQNVQSVGFRTFIKFTDEQNIYEPFLYPRNNKVNQKMYIGMNELEIEEVNTENGLQINVLYFMLPQEKIAALVRKVTIKNISNNKKSLEILDGMPVVLPYGISDGGLKQVGNTLKAWMEVYNHEGGIPIFRMRSSSEDSVNVTEFKEGNFYLSFKNVKGKKDLINPIVDIDLVFGMNTSLSYPDVFYNFPLSEILDRKQITSNKIPCSFSAVSLDVNAGEALDIYTIIGHAPEISVLESYKEIFMDENYINNKYLEGKKIVERLTDDIYTKTSSKLFDEYCRQSYLDNILRGGYPLILKNGDKPLVYYMYSRKHGDLERDYNYFSLEPEYYSSGNGNYRDINQNRRNDVFFNPEVKSYNIKIFMNLIQSDGYNPLVINGVKYRIKANSLDFIDELAEDTDKLKEILSNPFTPGRLITFIEQRNIKLKVSQEEFLTKIMENAEEEIDAVHGEGFWTDHWTYNLDLIENYLEVYPDKKRDLLFNEYDYTYFDNSKVVLPREKRYVLSNGKVRQYNSIVEDKDKKKLIESRKTYKNIMRANKGVGEIYTTNLIVKLLNLAAVKFATIDPAGMGIEMEAGKPGWYDALNGLPGLFGSSVAEAFELVRLFNFILDVLKEYPDEEIKIPIEVMQLIENEVKYVQRYNESNMDNKDYDFWSIMSDLREKYREDVKFGFQGKEVSVRSAELIDKIKELKDKLQLGLDKAIINNDGLMPTYFYYDVEEYEIIKGIDKDVDDENQEKYIRALKFKQNKMPLFLEGIVRGFKIYNDKDFLRDVYKRVKNSDLFDKKLKMYKVNASLNKETIEIGRARAFTPGWLENESIWLHMEYKYMLELLKSGLYKEYYDDFKNVLIPFMDASVYGRSPLENSSFIASSANVDESIHGTGFVARLSGATAEFLSMWRLMFVGKKPFKIINGKLTLSFNPVLPEWLFDEENKVSFNFLGRCRVTYYNPSRKNTYEMDITKQKIIIYLPSGNTIEFLDNFIEEEYATLIREGKINRIDIYLK</sequence>
<dbReference type="GO" id="GO:0005975">
    <property type="term" value="P:carbohydrate metabolic process"/>
    <property type="evidence" value="ECO:0007669"/>
    <property type="project" value="InterPro"/>
</dbReference>
<proteinExistence type="predicted"/>
<gene>
    <name evidence="1" type="ORF">CAAU_1936</name>
</gene>
<reference evidence="1 2" key="1">
    <citation type="journal article" date="2011" name="J. Bacteriol.">
        <title>Draft genome sequence of Caloramator australicus strain RC3T, a thermoanaerobe from the Great Artesian Basin of Australia.</title>
        <authorList>
            <person name="Ogg C.D."/>
            <person name="Patel B.K.C."/>
        </authorList>
    </citation>
    <scope>NUCLEOTIDE SEQUENCE [LARGE SCALE GENOMIC DNA]</scope>
    <source>
        <strain evidence="1 2">RC3</strain>
    </source>
</reference>
<name>I7K8X6_9CLOT</name>
<accession>I7K8X6</accession>
<evidence type="ECO:0008006" key="3">
    <source>
        <dbReference type="Google" id="ProtNLM"/>
    </source>
</evidence>
<comment type="caution">
    <text evidence="1">The sequence shown here is derived from an EMBL/GenBank/DDBJ whole genome shotgun (WGS) entry which is preliminary data.</text>
</comment>
<evidence type="ECO:0000313" key="1">
    <source>
        <dbReference type="EMBL" id="CCJ34020.1"/>
    </source>
</evidence>
<dbReference type="AlphaFoldDB" id="I7K8X6"/>
<dbReference type="InterPro" id="IPR008928">
    <property type="entry name" value="6-hairpin_glycosidase_sf"/>
</dbReference>
<organism evidence="1 2">
    <name type="scientific">Caloramator australicus RC3</name>
    <dbReference type="NCBI Taxonomy" id="857293"/>
    <lineage>
        <taxon>Bacteria</taxon>
        <taxon>Bacillati</taxon>
        <taxon>Bacillota</taxon>
        <taxon>Clostridia</taxon>
        <taxon>Eubacteriales</taxon>
        <taxon>Clostridiaceae</taxon>
        <taxon>Caloramator</taxon>
    </lineage>
</organism>
<dbReference type="RefSeq" id="WP_008909277.1">
    <property type="nucleotide sequence ID" value="NZ_CAKP01000100.1"/>
</dbReference>
<protein>
    <recommendedName>
        <fullName evidence="3">Cellobiose phosphorylase</fullName>
    </recommendedName>
</protein>
<evidence type="ECO:0000313" key="2">
    <source>
        <dbReference type="Proteomes" id="UP000007652"/>
    </source>
</evidence>
<dbReference type="STRING" id="857293.CAAU_1936"/>
<dbReference type="EMBL" id="CAKP01000100">
    <property type="protein sequence ID" value="CCJ34020.1"/>
    <property type="molecule type" value="Genomic_DNA"/>
</dbReference>